<dbReference type="PANTHER" id="PTHR24148:SF64">
    <property type="entry name" value="HETEROKARYON INCOMPATIBILITY DOMAIN-CONTAINING PROTEIN"/>
    <property type="match status" value="1"/>
</dbReference>
<dbReference type="InterPro" id="IPR052895">
    <property type="entry name" value="HetReg/Transcr_Mod"/>
</dbReference>
<feature type="domain" description="Heterokaryon incompatibility" evidence="1">
    <location>
        <begin position="46"/>
        <end position="141"/>
    </location>
</feature>
<dbReference type="Proteomes" id="UP001172155">
    <property type="component" value="Unassembled WGS sequence"/>
</dbReference>
<name>A0AA40F7Z3_9PEZI</name>
<comment type="caution">
    <text evidence="2">The sequence shown here is derived from an EMBL/GenBank/DDBJ whole genome shotgun (WGS) entry which is preliminary data.</text>
</comment>
<organism evidence="2 3">
    <name type="scientific">Schizothecium vesticola</name>
    <dbReference type="NCBI Taxonomy" id="314040"/>
    <lineage>
        <taxon>Eukaryota</taxon>
        <taxon>Fungi</taxon>
        <taxon>Dikarya</taxon>
        <taxon>Ascomycota</taxon>
        <taxon>Pezizomycotina</taxon>
        <taxon>Sordariomycetes</taxon>
        <taxon>Sordariomycetidae</taxon>
        <taxon>Sordariales</taxon>
        <taxon>Schizotheciaceae</taxon>
        <taxon>Schizothecium</taxon>
    </lineage>
</organism>
<feature type="non-terminal residue" evidence="2">
    <location>
        <position position="141"/>
    </location>
</feature>
<evidence type="ECO:0000259" key="1">
    <source>
        <dbReference type="Pfam" id="PF06985"/>
    </source>
</evidence>
<evidence type="ECO:0000313" key="3">
    <source>
        <dbReference type="Proteomes" id="UP001172155"/>
    </source>
</evidence>
<accession>A0AA40F7Z3</accession>
<keyword evidence="3" id="KW-1185">Reference proteome</keyword>
<dbReference type="PANTHER" id="PTHR24148">
    <property type="entry name" value="ANKYRIN REPEAT DOMAIN-CONTAINING PROTEIN 39 HOMOLOG-RELATED"/>
    <property type="match status" value="1"/>
</dbReference>
<protein>
    <submittedName>
        <fullName evidence="2">Heterokaryon incompatibility protein-domain-containing protein</fullName>
    </submittedName>
</protein>
<dbReference type="AlphaFoldDB" id="A0AA40F7Z3"/>
<proteinExistence type="predicted"/>
<dbReference type="EMBL" id="JAUKUD010000001">
    <property type="protein sequence ID" value="KAK0752907.1"/>
    <property type="molecule type" value="Genomic_DNA"/>
</dbReference>
<sequence>MEPFAYPPLPPGKDAIRILNIEPGDFYDDPIVCTLTSVTFMSKPRYLALSYTWDDAFPHNQSLPTNKSMTSVDPITINGQPFAIHHNLHLCLLHLRSKTAPLPLWVDAVCINQADADERNAQVALMSFIYPRAQAVVAWLG</sequence>
<dbReference type="Pfam" id="PF06985">
    <property type="entry name" value="HET"/>
    <property type="match status" value="1"/>
</dbReference>
<reference evidence="2" key="1">
    <citation type="submission" date="2023-06" db="EMBL/GenBank/DDBJ databases">
        <title>Genome-scale phylogeny and comparative genomics of the fungal order Sordariales.</title>
        <authorList>
            <consortium name="Lawrence Berkeley National Laboratory"/>
            <person name="Hensen N."/>
            <person name="Bonometti L."/>
            <person name="Westerberg I."/>
            <person name="Brannstrom I.O."/>
            <person name="Guillou S."/>
            <person name="Cros-Aarteil S."/>
            <person name="Calhoun S."/>
            <person name="Haridas S."/>
            <person name="Kuo A."/>
            <person name="Mondo S."/>
            <person name="Pangilinan J."/>
            <person name="Riley R."/>
            <person name="LaButti K."/>
            <person name="Andreopoulos B."/>
            <person name="Lipzen A."/>
            <person name="Chen C."/>
            <person name="Yanf M."/>
            <person name="Daum C."/>
            <person name="Ng V."/>
            <person name="Clum A."/>
            <person name="Steindorff A."/>
            <person name="Ohm R."/>
            <person name="Martin F."/>
            <person name="Silar P."/>
            <person name="Natvig D."/>
            <person name="Lalanne C."/>
            <person name="Gautier V."/>
            <person name="Ament-velasquez S.L."/>
            <person name="Kruys A."/>
            <person name="Hutchinson M.I."/>
            <person name="Powell A.J."/>
            <person name="Barry K."/>
            <person name="Miller A.N."/>
            <person name="Grigoriev I.V."/>
            <person name="Debuchy R."/>
            <person name="Gladieux P."/>
            <person name="Thoren M.H."/>
            <person name="Johannesson H."/>
        </authorList>
    </citation>
    <scope>NUCLEOTIDE SEQUENCE</scope>
    <source>
        <strain evidence="2">SMH3187-1</strain>
    </source>
</reference>
<gene>
    <name evidence="2" type="ORF">B0T18DRAFT_313488</name>
</gene>
<evidence type="ECO:0000313" key="2">
    <source>
        <dbReference type="EMBL" id="KAK0752907.1"/>
    </source>
</evidence>
<dbReference type="InterPro" id="IPR010730">
    <property type="entry name" value="HET"/>
</dbReference>